<reference evidence="1" key="3">
    <citation type="submission" date="2025-09" db="UniProtKB">
        <authorList>
            <consortium name="Ensembl"/>
        </authorList>
    </citation>
    <scope>IDENTIFICATION</scope>
</reference>
<protein>
    <submittedName>
        <fullName evidence="1">Uncharacterized protein</fullName>
    </submittedName>
</protein>
<evidence type="ECO:0000313" key="2">
    <source>
        <dbReference type="Proteomes" id="UP000694390"/>
    </source>
</evidence>
<keyword evidence="2" id="KW-1185">Reference proteome</keyword>
<organism evidence="1 2">
    <name type="scientific">Gopherus evgoodei</name>
    <name type="common">Goodes thornscrub tortoise</name>
    <dbReference type="NCBI Taxonomy" id="1825980"/>
    <lineage>
        <taxon>Eukaryota</taxon>
        <taxon>Metazoa</taxon>
        <taxon>Chordata</taxon>
        <taxon>Craniata</taxon>
        <taxon>Vertebrata</taxon>
        <taxon>Euteleostomi</taxon>
        <taxon>Archelosauria</taxon>
        <taxon>Testudinata</taxon>
        <taxon>Testudines</taxon>
        <taxon>Cryptodira</taxon>
        <taxon>Durocryptodira</taxon>
        <taxon>Testudinoidea</taxon>
        <taxon>Testudinidae</taxon>
        <taxon>Gopherus</taxon>
    </lineage>
</organism>
<name>A0A8C4W717_9SAUR</name>
<reference evidence="1" key="2">
    <citation type="submission" date="2025-08" db="UniProtKB">
        <authorList>
            <consortium name="Ensembl"/>
        </authorList>
    </citation>
    <scope>IDENTIFICATION</scope>
</reference>
<proteinExistence type="predicted"/>
<accession>A0A8C4W717</accession>
<dbReference type="AlphaFoldDB" id="A0A8C4W717"/>
<evidence type="ECO:0000313" key="1">
    <source>
        <dbReference type="Ensembl" id="ENSGEVP00005013107.1"/>
    </source>
</evidence>
<dbReference type="Proteomes" id="UP000694390">
    <property type="component" value="Chromosome 2"/>
</dbReference>
<sequence length="140" mass="15870">ERAAGTTLGNERCLPLSWLCFFCTFIMKTGCLQLCKLACIFPRGSSSCSNIRYIKGCPNMLMVCLRALVDNMFDLYPYIFGQIIYRFVGLLPYFRLLHAYVGLVANNQHCGPVKNPRGKSGGIPVLWESYWLFSLVPEKI</sequence>
<dbReference type="Ensembl" id="ENSGEVT00005013730.1">
    <property type="protein sequence ID" value="ENSGEVP00005013107.1"/>
    <property type="gene ID" value="ENSGEVG00005009283.1"/>
</dbReference>
<reference evidence="1" key="1">
    <citation type="submission" date="2019-06" db="EMBL/GenBank/DDBJ databases">
        <title>G10K-VGP Goodes thornscrub tortoise genome, primary haplotype.</title>
        <authorList>
            <person name="Murphy B."/>
            <person name="Edwards T."/>
            <person name="Rhie A."/>
            <person name="Koren S."/>
            <person name="Phillippy A."/>
            <person name="Fedrigo O."/>
            <person name="Haase B."/>
            <person name="Mountcastle J."/>
            <person name="Lewin H."/>
            <person name="Damas J."/>
            <person name="Howe K."/>
            <person name="Formenti G."/>
            <person name="Myers G."/>
            <person name="Durbin R."/>
            <person name="Jarvis E.D."/>
        </authorList>
    </citation>
    <scope>NUCLEOTIDE SEQUENCE [LARGE SCALE GENOMIC DNA]</scope>
</reference>